<reference evidence="2" key="1">
    <citation type="submission" date="2019-08" db="EMBL/GenBank/DDBJ databases">
        <authorList>
            <person name="Kucharzyk K."/>
            <person name="Murdoch R.W."/>
            <person name="Higgins S."/>
            <person name="Loffler F."/>
        </authorList>
    </citation>
    <scope>NUCLEOTIDE SEQUENCE</scope>
</reference>
<evidence type="ECO:0000259" key="1">
    <source>
        <dbReference type="Pfam" id="PF12957"/>
    </source>
</evidence>
<dbReference type="AlphaFoldDB" id="A0A645J1P7"/>
<organism evidence="2">
    <name type="scientific">bioreactor metagenome</name>
    <dbReference type="NCBI Taxonomy" id="1076179"/>
    <lineage>
        <taxon>unclassified sequences</taxon>
        <taxon>metagenomes</taxon>
        <taxon>ecological metagenomes</taxon>
    </lineage>
</organism>
<proteinExistence type="predicted"/>
<dbReference type="EMBL" id="VSSQ01129326">
    <property type="protein sequence ID" value="MPN57605.1"/>
    <property type="molecule type" value="Genomic_DNA"/>
</dbReference>
<protein>
    <recommendedName>
        <fullName evidence="1">DUF3846 domain-containing protein</fullName>
    </recommendedName>
</protein>
<gene>
    <name evidence="2" type="ORF">SDC9_205299</name>
</gene>
<accession>A0A645J1P7</accession>
<sequence length="83" mass="8914">MVGGYIEFVHVNSDMVAIVNEEGKLKKLPKKLPKNCCGLVGTIVFSGTDDQGELTDIDPDYADVLTDGFVPMMGGTCFVKGED</sequence>
<evidence type="ECO:0000313" key="2">
    <source>
        <dbReference type="EMBL" id="MPN57605.1"/>
    </source>
</evidence>
<dbReference type="Pfam" id="PF12957">
    <property type="entry name" value="DUF3846"/>
    <property type="match status" value="1"/>
</dbReference>
<name>A0A645J1P7_9ZZZZ</name>
<dbReference type="InterPro" id="IPR024559">
    <property type="entry name" value="DUF3846"/>
</dbReference>
<feature type="domain" description="DUF3846" evidence="1">
    <location>
        <begin position="1"/>
        <end position="67"/>
    </location>
</feature>
<comment type="caution">
    <text evidence="2">The sequence shown here is derived from an EMBL/GenBank/DDBJ whole genome shotgun (WGS) entry which is preliminary data.</text>
</comment>